<proteinExistence type="predicted"/>
<evidence type="ECO:0000313" key="2">
    <source>
        <dbReference type="Proteomes" id="UP001167160"/>
    </source>
</evidence>
<dbReference type="InterPro" id="IPR009959">
    <property type="entry name" value="Cyclase_SnoaL-like"/>
</dbReference>
<dbReference type="Proteomes" id="UP001167160">
    <property type="component" value="Unassembled WGS sequence"/>
</dbReference>
<dbReference type="Gene3D" id="3.10.450.50">
    <property type="match status" value="1"/>
</dbReference>
<dbReference type="SUPFAM" id="SSF54427">
    <property type="entry name" value="NTF2-like"/>
    <property type="match status" value="1"/>
</dbReference>
<sequence length="231" mass="25698">MTFVQVIDCRTGSVGELNRLMDEWVRATEGKRTATHSIVGQDRTDSAHVVEIVEFPSHEEAVKNARLPETDRIFRELVAACDEAPTITDLDVLRDEQLNKIVVRAFFEEVANNRNFDAADALCLPDYREHDPSLPSGEIGLEESKAANRELHAALEPVVTIESLIEEGELVSARYSFKGRHVGALWGMEPTGREFSATGQATFRCQGGRIAESWWNNDYLGVARQLGLGGR</sequence>
<comment type="caution">
    <text evidence="1">The sequence shown here is derived from an EMBL/GenBank/DDBJ whole genome shotgun (WGS) entry which is preliminary data.</text>
</comment>
<evidence type="ECO:0000313" key="1">
    <source>
        <dbReference type="EMBL" id="MCM2577788.1"/>
    </source>
</evidence>
<reference evidence="1" key="1">
    <citation type="journal article" date="2023" name="Int. J. Syst. Evol. Microbiol.">
        <title>Streptomyces meridianus sp. nov. isolated from brackish water of the Tagus estuary in Alcochete, Portugal.</title>
        <authorList>
            <person name="Santos J.D.N."/>
            <person name="Klimek D."/>
            <person name="Calusinska M."/>
            <person name="Lobo Da Cunha A."/>
            <person name="Catita J."/>
            <person name="Goncalves H."/>
            <person name="Gonzalez I."/>
            <person name="Reyes F."/>
            <person name="Lage O.M."/>
        </authorList>
    </citation>
    <scope>NUCLEOTIDE SEQUENCE</scope>
    <source>
        <strain evidence="1">MTZ3.1</strain>
    </source>
</reference>
<accession>A0ABT0X766</accession>
<organism evidence="1 2">
    <name type="scientific">Streptomyces meridianus</name>
    <dbReference type="NCBI Taxonomy" id="2938945"/>
    <lineage>
        <taxon>Bacteria</taxon>
        <taxon>Bacillati</taxon>
        <taxon>Actinomycetota</taxon>
        <taxon>Actinomycetes</taxon>
        <taxon>Kitasatosporales</taxon>
        <taxon>Streptomycetaceae</taxon>
        <taxon>Streptomyces</taxon>
    </lineage>
</organism>
<dbReference type="RefSeq" id="WP_251413128.1">
    <property type="nucleotide sequence ID" value="NZ_JAMQGM010000022.1"/>
</dbReference>
<dbReference type="Pfam" id="PF07366">
    <property type="entry name" value="SnoaL"/>
    <property type="match status" value="1"/>
</dbReference>
<dbReference type="InterPro" id="IPR032710">
    <property type="entry name" value="NTF2-like_dom_sf"/>
</dbReference>
<name>A0ABT0X766_9ACTN</name>
<dbReference type="PANTHER" id="PTHR38436:SF1">
    <property type="entry name" value="ESTER CYCLASE"/>
    <property type="match status" value="1"/>
</dbReference>
<protein>
    <submittedName>
        <fullName evidence="1">Ester cyclase</fullName>
    </submittedName>
</protein>
<dbReference type="EMBL" id="JAMQGM010000022">
    <property type="protein sequence ID" value="MCM2577788.1"/>
    <property type="molecule type" value="Genomic_DNA"/>
</dbReference>
<dbReference type="PANTHER" id="PTHR38436">
    <property type="entry name" value="POLYKETIDE CYCLASE SNOAL-LIKE DOMAIN"/>
    <property type="match status" value="1"/>
</dbReference>
<gene>
    <name evidence="1" type="ORF">M1E25_10540</name>
</gene>
<keyword evidence="2" id="KW-1185">Reference proteome</keyword>